<gene>
    <name evidence="1 3" type="ORF">P152DRAFT_193415</name>
</gene>
<dbReference type="RefSeq" id="XP_033537329.1">
    <property type="nucleotide sequence ID" value="XM_033674278.1"/>
</dbReference>
<proteinExistence type="predicted"/>
<sequence>MHCLSLVKAHVQLLYLFCTRKSDGHGQKILLILLLFCAPSCVDRRQPLMFEAWLSLEVIIPWAVSGRCSSQNPHCWVEPERYRGSHRDDQGDLRSSLGKELRSGTMDAFVALLLSQLHYLRYLILGPNSAKQSVLLGYAP</sequence>
<protein>
    <submittedName>
        <fullName evidence="1 3">Uncharacterized protein</fullName>
    </submittedName>
</protein>
<evidence type="ECO:0000313" key="2">
    <source>
        <dbReference type="Proteomes" id="UP000504638"/>
    </source>
</evidence>
<evidence type="ECO:0000313" key="3">
    <source>
        <dbReference type="RefSeq" id="XP_033537329.1"/>
    </source>
</evidence>
<organism evidence="1">
    <name type="scientific">Eremomyces bilateralis CBS 781.70</name>
    <dbReference type="NCBI Taxonomy" id="1392243"/>
    <lineage>
        <taxon>Eukaryota</taxon>
        <taxon>Fungi</taxon>
        <taxon>Dikarya</taxon>
        <taxon>Ascomycota</taxon>
        <taxon>Pezizomycotina</taxon>
        <taxon>Dothideomycetes</taxon>
        <taxon>Dothideomycetes incertae sedis</taxon>
        <taxon>Eremomycetales</taxon>
        <taxon>Eremomycetaceae</taxon>
        <taxon>Eremomyces</taxon>
    </lineage>
</organism>
<dbReference type="GeneID" id="54414848"/>
<reference evidence="3" key="2">
    <citation type="submission" date="2020-04" db="EMBL/GenBank/DDBJ databases">
        <authorList>
            <consortium name="NCBI Genome Project"/>
        </authorList>
    </citation>
    <scope>NUCLEOTIDE SEQUENCE</scope>
    <source>
        <strain evidence="3">CBS 781.70</strain>
    </source>
</reference>
<reference evidence="1 3" key="1">
    <citation type="submission" date="2020-01" db="EMBL/GenBank/DDBJ databases">
        <authorList>
            <consortium name="DOE Joint Genome Institute"/>
            <person name="Haridas S."/>
            <person name="Albert R."/>
            <person name="Binder M."/>
            <person name="Bloem J."/>
            <person name="Labutti K."/>
            <person name="Salamov A."/>
            <person name="Andreopoulos B."/>
            <person name="Baker S.E."/>
            <person name="Barry K."/>
            <person name="Bills G."/>
            <person name="Bluhm B.H."/>
            <person name="Cannon C."/>
            <person name="Castanera R."/>
            <person name="Culley D.E."/>
            <person name="Daum C."/>
            <person name="Ezra D."/>
            <person name="Gonzalez J.B."/>
            <person name="Henrissat B."/>
            <person name="Kuo A."/>
            <person name="Liang C."/>
            <person name="Lipzen A."/>
            <person name="Lutzoni F."/>
            <person name="Magnuson J."/>
            <person name="Mondo S."/>
            <person name="Nolan M."/>
            <person name="Ohm R."/>
            <person name="Pangilinan J."/>
            <person name="Park H.-J."/>
            <person name="Ramirez L."/>
            <person name="Alfaro M."/>
            <person name="Sun H."/>
            <person name="Tritt A."/>
            <person name="Yoshinaga Y."/>
            <person name="Zwiers L.-H."/>
            <person name="Turgeon B.G."/>
            <person name="Goodwin S.B."/>
            <person name="Spatafora J.W."/>
            <person name="Crous P.W."/>
            <person name="Grigoriev I.V."/>
        </authorList>
    </citation>
    <scope>NUCLEOTIDE SEQUENCE</scope>
    <source>
        <strain evidence="1 3">CBS 781.70</strain>
    </source>
</reference>
<accession>A0A6G1GC70</accession>
<name>A0A6G1GC70_9PEZI</name>
<evidence type="ECO:0000313" key="1">
    <source>
        <dbReference type="EMBL" id="KAF1815698.1"/>
    </source>
</evidence>
<dbReference type="Proteomes" id="UP000504638">
    <property type="component" value="Unplaced"/>
</dbReference>
<dbReference type="EMBL" id="ML975151">
    <property type="protein sequence ID" value="KAF1815698.1"/>
    <property type="molecule type" value="Genomic_DNA"/>
</dbReference>
<keyword evidence="2" id="KW-1185">Reference proteome</keyword>
<dbReference type="AlphaFoldDB" id="A0A6G1GC70"/>
<reference evidence="3" key="3">
    <citation type="submission" date="2025-04" db="UniProtKB">
        <authorList>
            <consortium name="RefSeq"/>
        </authorList>
    </citation>
    <scope>IDENTIFICATION</scope>
    <source>
        <strain evidence="3">CBS 781.70</strain>
    </source>
</reference>